<protein>
    <submittedName>
        <fullName evidence="1">Uncharacterized protein</fullName>
    </submittedName>
</protein>
<dbReference type="AlphaFoldDB" id="A0A1X3GNI6"/>
<organism evidence="1 2">
    <name type="scientific">Bradyrhizobium canariense</name>
    <dbReference type="NCBI Taxonomy" id="255045"/>
    <lineage>
        <taxon>Bacteria</taxon>
        <taxon>Pseudomonadati</taxon>
        <taxon>Pseudomonadota</taxon>
        <taxon>Alphaproteobacteria</taxon>
        <taxon>Hyphomicrobiales</taxon>
        <taxon>Nitrobacteraceae</taxon>
        <taxon>Bradyrhizobium</taxon>
    </lineage>
</organism>
<sequence length="104" mass="12211">MRIESQPLSWGWLPLDSLPRGHTLSAMDRVKAARERRIEQLAIEIERHGADNDAFAAEYLRAMISQSPREGQQTIRKLAAEVEAWRRARRTYRLLFSSWARIHR</sequence>
<evidence type="ECO:0000313" key="2">
    <source>
        <dbReference type="Proteomes" id="UP000193553"/>
    </source>
</evidence>
<reference evidence="1 2" key="1">
    <citation type="submission" date="2017-03" db="EMBL/GenBank/DDBJ databases">
        <title>Whole genome sequences of fourteen strains of Bradyrhizobium canariense and one strain of Bradyrhizobium japonicum isolated from Lupinus (Papilionoideae: Genisteae) species in Algeria.</title>
        <authorList>
            <person name="Crovadore J."/>
            <person name="Chekireb D."/>
            <person name="Brachmann A."/>
            <person name="Chablais R."/>
            <person name="Cochard B."/>
            <person name="Lefort F."/>
        </authorList>
    </citation>
    <scope>NUCLEOTIDE SEQUENCE [LARGE SCALE GENOMIC DNA]</scope>
    <source>
        <strain evidence="1 2">UBMA195</strain>
    </source>
</reference>
<evidence type="ECO:0000313" key="1">
    <source>
        <dbReference type="EMBL" id="OSJ01789.1"/>
    </source>
</evidence>
<proteinExistence type="predicted"/>
<name>A0A1X3GNI6_9BRAD</name>
<gene>
    <name evidence="1" type="ORF">BSZ18_38980</name>
</gene>
<accession>A0A1X3GNI6</accession>
<dbReference type="Proteomes" id="UP000193553">
    <property type="component" value="Unassembled WGS sequence"/>
</dbReference>
<comment type="caution">
    <text evidence="1">The sequence shown here is derived from an EMBL/GenBank/DDBJ whole genome shotgun (WGS) entry which is preliminary data.</text>
</comment>
<dbReference type="EMBL" id="NAFI01000190">
    <property type="protein sequence ID" value="OSJ01789.1"/>
    <property type="molecule type" value="Genomic_DNA"/>
</dbReference>